<sequence length="164" mass="17100">MKKIGIIMGSDSDLGVVEGAIDTLKKFGAEYEVHIYSAHRTPVEASEFSKNARKNGFGAIICAAGKAAHLAGAIAANTTVPVIGIPIKSSTLDGLDALLSTVQMPGGIPVATVAIDGAKNAALLALEILAVSDEKIAQKLDDDRAENSKAVLEKNRAVEEKYNK</sequence>
<dbReference type="HAMAP" id="MF_01929">
    <property type="entry name" value="PurE_classI"/>
    <property type="match status" value="1"/>
</dbReference>
<dbReference type="InterPro" id="IPR033747">
    <property type="entry name" value="PurE_ClassI"/>
</dbReference>
<dbReference type="SMART" id="SM01001">
    <property type="entry name" value="AIRC"/>
    <property type="match status" value="1"/>
</dbReference>
<comment type="caution">
    <text evidence="7">The sequence shown here is derived from an EMBL/GenBank/DDBJ whole genome shotgun (WGS) entry which is preliminary data.</text>
</comment>
<evidence type="ECO:0000313" key="7">
    <source>
        <dbReference type="EMBL" id="MBC8595729.1"/>
    </source>
</evidence>
<dbReference type="InterPro" id="IPR024694">
    <property type="entry name" value="PurE_prokaryotes"/>
</dbReference>
<comment type="catalytic activity">
    <reaction evidence="3 4">
        <text>5-carboxyamino-1-(5-phospho-D-ribosyl)imidazole + H(+) = 5-amino-1-(5-phospho-D-ribosyl)imidazole-4-carboxylate</text>
        <dbReference type="Rhea" id="RHEA:13193"/>
        <dbReference type="ChEBI" id="CHEBI:15378"/>
        <dbReference type="ChEBI" id="CHEBI:58730"/>
        <dbReference type="ChEBI" id="CHEBI:77657"/>
        <dbReference type="EC" id="5.4.99.18"/>
    </reaction>
</comment>
<evidence type="ECO:0000256" key="3">
    <source>
        <dbReference type="HAMAP-Rule" id="MF_01929"/>
    </source>
</evidence>
<comment type="function">
    <text evidence="3 4">Catalyzes the conversion of N5-carboxyaminoimidazole ribonucleotide (N5-CAIR) to 4-carboxy-5-aminoimidazole ribonucleotide (CAIR).</text>
</comment>
<dbReference type="AlphaFoldDB" id="A0A926FC34"/>
<evidence type="ECO:0000256" key="4">
    <source>
        <dbReference type="PIRNR" id="PIRNR001338"/>
    </source>
</evidence>
<dbReference type="EMBL" id="JACRTE010000002">
    <property type="protein sequence ID" value="MBC8595729.1"/>
    <property type="molecule type" value="Genomic_DNA"/>
</dbReference>
<evidence type="ECO:0000313" key="8">
    <source>
        <dbReference type="Proteomes" id="UP000647416"/>
    </source>
</evidence>
<dbReference type="GO" id="GO:0034023">
    <property type="term" value="F:5-(carboxyamino)imidazole ribonucleotide mutase activity"/>
    <property type="evidence" value="ECO:0007669"/>
    <property type="project" value="UniProtKB-UniRule"/>
</dbReference>
<name>A0A926FC34_9FIRM</name>
<dbReference type="GO" id="GO:0006189">
    <property type="term" value="P:'de novo' IMP biosynthetic process"/>
    <property type="evidence" value="ECO:0007669"/>
    <property type="project" value="UniProtKB-UniRule"/>
</dbReference>
<dbReference type="PANTHER" id="PTHR23046:SF2">
    <property type="entry name" value="PHOSPHORIBOSYLAMINOIMIDAZOLE CARBOXYLASE"/>
    <property type="match status" value="1"/>
</dbReference>
<feature type="binding site" evidence="3 5">
    <location>
        <position position="10"/>
    </location>
    <ligand>
        <name>substrate</name>
    </ligand>
</feature>
<organism evidence="7 8">
    <name type="scientific">Qingrenia yutianensis</name>
    <dbReference type="NCBI Taxonomy" id="2763676"/>
    <lineage>
        <taxon>Bacteria</taxon>
        <taxon>Bacillati</taxon>
        <taxon>Bacillota</taxon>
        <taxon>Clostridia</taxon>
        <taxon>Eubacteriales</taxon>
        <taxon>Oscillospiraceae</taxon>
        <taxon>Qingrenia</taxon>
    </lineage>
</organism>
<gene>
    <name evidence="3 7" type="primary">purE</name>
    <name evidence="7" type="ORF">H8706_02455</name>
</gene>
<keyword evidence="1 3" id="KW-0658">Purine biosynthesis</keyword>
<dbReference type="EC" id="5.4.99.18" evidence="3 4"/>
<dbReference type="Gene3D" id="3.40.50.1970">
    <property type="match status" value="1"/>
</dbReference>
<comment type="pathway">
    <text evidence="3 4">Purine metabolism; IMP biosynthesis via de novo pathway; 5-amino-1-(5-phospho-D-ribosyl)imidazole-4-carboxylate from 5-amino-1-(5-phospho-D-ribosyl)imidazole (N5-CAIR route): step 2/2.</text>
</comment>
<feature type="binding site" evidence="3 5">
    <location>
        <position position="13"/>
    </location>
    <ligand>
        <name>substrate</name>
    </ligand>
</feature>
<feature type="binding site" evidence="3 5">
    <location>
        <position position="40"/>
    </location>
    <ligand>
        <name>substrate</name>
    </ligand>
</feature>
<feature type="domain" description="PurE" evidence="6">
    <location>
        <begin position="2"/>
        <end position="151"/>
    </location>
</feature>
<comment type="similarity">
    <text evidence="3">Belongs to the AIR carboxylase family. Class I subfamily.</text>
</comment>
<protein>
    <recommendedName>
        <fullName evidence="3 4">N5-carboxyaminoimidazole ribonucleotide mutase</fullName>
        <shortName evidence="3 4">N5-CAIR mutase</shortName>
        <ecNumber evidence="3 4">5.4.99.18</ecNumber>
    </recommendedName>
    <alternativeName>
        <fullName evidence="3">5-(carboxyamino)imidazole ribonucleotide mutase</fullName>
    </alternativeName>
</protein>
<accession>A0A926FC34</accession>
<dbReference type="SUPFAM" id="SSF52255">
    <property type="entry name" value="N5-CAIR mutase (phosphoribosylaminoimidazole carboxylase, PurE)"/>
    <property type="match status" value="1"/>
</dbReference>
<keyword evidence="2 3" id="KW-0413">Isomerase</keyword>
<dbReference type="Proteomes" id="UP000647416">
    <property type="component" value="Unassembled WGS sequence"/>
</dbReference>
<dbReference type="GO" id="GO:0016829">
    <property type="term" value="F:lyase activity"/>
    <property type="evidence" value="ECO:0007669"/>
    <property type="project" value="UniProtKB-KW"/>
</dbReference>
<proteinExistence type="inferred from homology"/>
<evidence type="ECO:0000259" key="6">
    <source>
        <dbReference type="SMART" id="SM01001"/>
    </source>
</evidence>
<dbReference type="RefSeq" id="WP_178347839.1">
    <property type="nucleotide sequence ID" value="NZ_JACRTE010000002.1"/>
</dbReference>
<evidence type="ECO:0000256" key="1">
    <source>
        <dbReference type="ARBA" id="ARBA00022755"/>
    </source>
</evidence>
<dbReference type="PIRSF" id="PIRSF001338">
    <property type="entry name" value="AIR_carboxylase"/>
    <property type="match status" value="1"/>
</dbReference>
<dbReference type="NCBIfam" id="TIGR01162">
    <property type="entry name" value="purE"/>
    <property type="match status" value="1"/>
</dbReference>
<dbReference type="Pfam" id="PF00731">
    <property type="entry name" value="AIRC"/>
    <property type="match status" value="1"/>
</dbReference>
<reference evidence="7" key="1">
    <citation type="submission" date="2020-08" db="EMBL/GenBank/DDBJ databases">
        <title>Genome public.</title>
        <authorList>
            <person name="Liu C."/>
            <person name="Sun Q."/>
        </authorList>
    </citation>
    <scope>NUCLEOTIDE SEQUENCE</scope>
    <source>
        <strain evidence="7">NSJ-50</strain>
    </source>
</reference>
<dbReference type="PANTHER" id="PTHR23046">
    <property type="entry name" value="PHOSPHORIBOSYLAMINOIMIDAZOLE CARBOXYLASE CATALYTIC SUBUNIT"/>
    <property type="match status" value="1"/>
</dbReference>
<keyword evidence="8" id="KW-1185">Reference proteome</keyword>
<evidence type="ECO:0000256" key="2">
    <source>
        <dbReference type="ARBA" id="ARBA00023235"/>
    </source>
</evidence>
<dbReference type="InterPro" id="IPR000031">
    <property type="entry name" value="PurE_dom"/>
</dbReference>
<keyword evidence="7" id="KW-0456">Lyase</keyword>
<evidence type="ECO:0000256" key="5">
    <source>
        <dbReference type="PIRSR" id="PIRSR001338-1"/>
    </source>
</evidence>